<keyword evidence="4" id="KW-0804">Transcription</keyword>
<feature type="DNA-binding region" description="H-T-H motif" evidence="5">
    <location>
        <begin position="41"/>
        <end position="60"/>
    </location>
</feature>
<dbReference type="RefSeq" id="WP_067693285.1">
    <property type="nucleotide sequence ID" value="NZ_LLZH01000178.1"/>
</dbReference>
<keyword evidence="2" id="KW-0805">Transcription regulation</keyword>
<dbReference type="PANTHER" id="PTHR30055">
    <property type="entry name" value="HTH-TYPE TRANSCRIPTIONAL REGULATOR RUTR"/>
    <property type="match status" value="1"/>
</dbReference>
<dbReference type="InterPro" id="IPR004111">
    <property type="entry name" value="Repressor_TetR_C"/>
</dbReference>
<evidence type="ECO:0000259" key="6">
    <source>
        <dbReference type="PROSITE" id="PS50977"/>
    </source>
</evidence>
<evidence type="ECO:0000256" key="5">
    <source>
        <dbReference type="PROSITE-ProRule" id="PRU00335"/>
    </source>
</evidence>
<keyword evidence="3 5" id="KW-0238">DNA-binding</keyword>
<dbReference type="Proteomes" id="UP000053244">
    <property type="component" value="Unassembled WGS sequence"/>
</dbReference>
<dbReference type="GO" id="GO:0003700">
    <property type="term" value="F:DNA-binding transcription factor activity"/>
    <property type="evidence" value="ECO:0007669"/>
    <property type="project" value="TreeGrafter"/>
</dbReference>
<keyword evidence="8" id="KW-1185">Reference proteome</keyword>
<dbReference type="InterPro" id="IPR050109">
    <property type="entry name" value="HTH-type_TetR-like_transc_reg"/>
</dbReference>
<dbReference type="GO" id="GO:0045892">
    <property type="term" value="P:negative regulation of DNA-templated transcription"/>
    <property type="evidence" value="ECO:0007669"/>
    <property type="project" value="InterPro"/>
</dbReference>
<evidence type="ECO:0000256" key="4">
    <source>
        <dbReference type="ARBA" id="ARBA00023163"/>
    </source>
</evidence>
<dbReference type="Pfam" id="PF02909">
    <property type="entry name" value="TetR_C_1"/>
    <property type="match status" value="1"/>
</dbReference>
<dbReference type="GO" id="GO:0000976">
    <property type="term" value="F:transcription cis-regulatory region binding"/>
    <property type="evidence" value="ECO:0007669"/>
    <property type="project" value="TreeGrafter"/>
</dbReference>
<dbReference type="PRINTS" id="PR00400">
    <property type="entry name" value="TETREPRESSOR"/>
</dbReference>
<dbReference type="InterPro" id="IPR003012">
    <property type="entry name" value="Tet_transcr_reg_TetR"/>
</dbReference>
<evidence type="ECO:0000313" key="8">
    <source>
        <dbReference type="Proteomes" id="UP000053244"/>
    </source>
</evidence>
<dbReference type="InterPro" id="IPR036271">
    <property type="entry name" value="Tet_transcr_reg_TetR-rel_C_sf"/>
</dbReference>
<sequence>MKNSPWQPLPDRKSTRVQLDREQIIDVALRISDQEGVDAVSMRRVAAEFGTGPSSLYAHVSNKDELLRLMFDRVCGEIQLPPREPARWQQQIKELMLGTHRMLLTHNDLGRVALATVPNGPNALRASEWMLGLMVEGGLPAHLGAWALDRIFLYVTVDAYETSIWRAQLRHLGLPKHESEKQVKGEMAAFLAELPADRFPYLSRNSAAMTSGTSQERFEFGLDLLIDGLQRHVTG</sequence>
<proteinExistence type="predicted"/>
<evidence type="ECO:0000256" key="3">
    <source>
        <dbReference type="ARBA" id="ARBA00023125"/>
    </source>
</evidence>
<dbReference type="OrthoDB" id="329481at2"/>
<accession>A0A101JST0</accession>
<dbReference type="InterPro" id="IPR001647">
    <property type="entry name" value="HTH_TetR"/>
</dbReference>
<gene>
    <name evidence="7" type="ORF">ADL15_20260</name>
</gene>
<dbReference type="SUPFAM" id="SSF46689">
    <property type="entry name" value="Homeodomain-like"/>
    <property type="match status" value="1"/>
</dbReference>
<keyword evidence="1" id="KW-0678">Repressor</keyword>
<dbReference type="SUPFAM" id="SSF48498">
    <property type="entry name" value="Tetracyclin repressor-like, C-terminal domain"/>
    <property type="match status" value="1"/>
</dbReference>
<name>A0A101JST0_9ACTN</name>
<dbReference type="AlphaFoldDB" id="A0A101JST0"/>
<reference evidence="7 8" key="1">
    <citation type="submission" date="2015-10" db="EMBL/GenBank/DDBJ databases">
        <authorList>
            <person name="Gilbert D.G."/>
        </authorList>
    </citation>
    <scope>NUCLEOTIDE SEQUENCE [LARGE SCALE GENOMIC DNA]</scope>
    <source>
        <strain evidence="7 8">NRRL B-16712</strain>
    </source>
</reference>
<dbReference type="InterPro" id="IPR009057">
    <property type="entry name" value="Homeodomain-like_sf"/>
</dbReference>
<dbReference type="Pfam" id="PF00440">
    <property type="entry name" value="TetR_N"/>
    <property type="match status" value="1"/>
</dbReference>
<evidence type="ECO:0000256" key="2">
    <source>
        <dbReference type="ARBA" id="ARBA00023015"/>
    </source>
</evidence>
<dbReference type="EMBL" id="LLZH01000178">
    <property type="protein sequence ID" value="KUL32357.1"/>
    <property type="molecule type" value="Genomic_DNA"/>
</dbReference>
<dbReference type="GO" id="GO:0046677">
    <property type="term" value="P:response to antibiotic"/>
    <property type="evidence" value="ECO:0007669"/>
    <property type="project" value="InterPro"/>
</dbReference>
<dbReference type="PROSITE" id="PS50977">
    <property type="entry name" value="HTH_TETR_2"/>
    <property type="match status" value="1"/>
</dbReference>
<feature type="domain" description="HTH tetR-type" evidence="6">
    <location>
        <begin position="18"/>
        <end position="78"/>
    </location>
</feature>
<comment type="caution">
    <text evidence="7">The sequence shown here is derived from an EMBL/GenBank/DDBJ whole genome shotgun (WGS) entry which is preliminary data.</text>
</comment>
<protein>
    <submittedName>
        <fullName evidence="7">Tetracycline repressor protein class H</fullName>
    </submittedName>
</protein>
<organism evidence="7 8">
    <name type="scientific">Actinoplanes awajinensis subsp. mycoplanecinus</name>
    <dbReference type="NCBI Taxonomy" id="135947"/>
    <lineage>
        <taxon>Bacteria</taxon>
        <taxon>Bacillati</taxon>
        <taxon>Actinomycetota</taxon>
        <taxon>Actinomycetes</taxon>
        <taxon>Micromonosporales</taxon>
        <taxon>Micromonosporaceae</taxon>
        <taxon>Actinoplanes</taxon>
    </lineage>
</organism>
<evidence type="ECO:0000313" key="7">
    <source>
        <dbReference type="EMBL" id="KUL32357.1"/>
    </source>
</evidence>
<dbReference type="Gene3D" id="1.10.357.10">
    <property type="entry name" value="Tetracycline Repressor, domain 2"/>
    <property type="match status" value="1"/>
</dbReference>
<evidence type="ECO:0000256" key="1">
    <source>
        <dbReference type="ARBA" id="ARBA00022491"/>
    </source>
</evidence>
<dbReference type="PANTHER" id="PTHR30055:SF151">
    <property type="entry name" value="TRANSCRIPTIONAL REGULATORY PROTEIN"/>
    <property type="match status" value="1"/>
</dbReference>